<dbReference type="GO" id="GO:0008168">
    <property type="term" value="F:methyltransferase activity"/>
    <property type="evidence" value="ECO:0007669"/>
    <property type="project" value="UniProtKB-KW"/>
</dbReference>
<dbReference type="EMBL" id="RDQH01000340">
    <property type="protein sequence ID" value="RXH77250.1"/>
    <property type="molecule type" value="Genomic_DNA"/>
</dbReference>
<keyword evidence="3" id="KW-0479">Metal-binding</keyword>
<gene>
    <name evidence="5" type="ORF">DVH24_023524</name>
</gene>
<comment type="caution">
    <text evidence="5">The sequence shown here is derived from an EMBL/GenBank/DDBJ whole genome shotgun (WGS) entry which is preliminary data.</text>
</comment>
<dbReference type="Proteomes" id="UP000290289">
    <property type="component" value="Chromosome 14"/>
</dbReference>
<name>A0A498I270_MALDO</name>
<dbReference type="GO" id="GO:0046872">
    <property type="term" value="F:metal ion binding"/>
    <property type="evidence" value="ECO:0007669"/>
    <property type="project" value="UniProtKB-KW"/>
</dbReference>
<dbReference type="AlphaFoldDB" id="A0A498I270"/>
<dbReference type="GO" id="GO:0032259">
    <property type="term" value="P:methylation"/>
    <property type="evidence" value="ECO:0007669"/>
    <property type="project" value="UniProtKB-KW"/>
</dbReference>
<evidence type="ECO:0000256" key="2">
    <source>
        <dbReference type="ARBA" id="ARBA00022679"/>
    </source>
</evidence>
<proteinExistence type="predicted"/>
<organism evidence="5 6">
    <name type="scientific">Malus domestica</name>
    <name type="common">Apple</name>
    <name type="synonym">Pyrus malus</name>
    <dbReference type="NCBI Taxonomy" id="3750"/>
    <lineage>
        <taxon>Eukaryota</taxon>
        <taxon>Viridiplantae</taxon>
        <taxon>Streptophyta</taxon>
        <taxon>Embryophyta</taxon>
        <taxon>Tracheophyta</taxon>
        <taxon>Spermatophyta</taxon>
        <taxon>Magnoliopsida</taxon>
        <taxon>eudicotyledons</taxon>
        <taxon>Gunneridae</taxon>
        <taxon>Pentapetalae</taxon>
        <taxon>rosids</taxon>
        <taxon>fabids</taxon>
        <taxon>Rosales</taxon>
        <taxon>Rosaceae</taxon>
        <taxon>Amygdaloideae</taxon>
        <taxon>Maleae</taxon>
        <taxon>Malus</taxon>
    </lineage>
</organism>
<dbReference type="InterPro" id="IPR042086">
    <property type="entry name" value="MeTrfase_capping"/>
</dbReference>
<dbReference type="InterPro" id="IPR029063">
    <property type="entry name" value="SAM-dependent_MTases_sf"/>
</dbReference>
<reference evidence="5 6" key="1">
    <citation type="submission" date="2018-10" db="EMBL/GenBank/DDBJ databases">
        <title>A high-quality apple genome assembly.</title>
        <authorList>
            <person name="Hu J."/>
        </authorList>
    </citation>
    <scope>NUCLEOTIDE SEQUENCE [LARGE SCALE GENOMIC DNA]</scope>
    <source>
        <strain evidence="6">cv. HFTH1</strain>
        <tissue evidence="5">Young leaf</tissue>
    </source>
</reference>
<dbReference type="Gene3D" id="1.10.1200.270">
    <property type="entry name" value="Methyltransferase, alpha-helical capping domain"/>
    <property type="match status" value="2"/>
</dbReference>
<keyword evidence="1" id="KW-0489">Methyltransferase</keyword>
<protein>
    <recommendedName>
        <fullName evidence="7">S-adenosylmethionine-dependent methyltransferase</fullName>
    </recommendedName>
</protein>
<evidence type="ECO:0000256" key="4">
    <source>
        <dbReference type="ARBA" id="ARBA00022842"/>
    </source>
</evidence>
<sequence length="731" mass="81587">MAALEETSKFSEAYPMKGGDGPNSYANNSTFQKGYVDAAKELLSKAVAEKLNTDVLLSSNTFCIADLGCSVGPNTFIAVENILEAVEFKFQSQGLNLQIPEFQVFFNDHTLNDFNRLFKSLPQTRRYYAAGVPGSFYSRLFPNASINFFHSSFALQWLSRVPKQVVDKNSSAWNKGRIHYSNSTDEVARAYEAQHAEDMECFLNARAQEIADGGMMVLVIPGRPNTLPHSNSLVNMSFQLIGSCLMDMARKGLVSEEKVDTFNIPVYIMTSQELEAAVERNEHFSLEKLETIPRTLVSSTVSPIQLVVSHMRAGSEGMIKQQFGEEILDELFDLYLKKLEEQSSIIASGTETAITFLAVLKRKKREMAAVEETSKFSEEYPMKGGDGPSSYANNSTFQKGAVDGAKELLSKAVAEKLDLLSSNTFYIADLGCSVGPNTFISVENIIEAVEFKFQSHGLNSQIPEFQVFFNDHTLNDFNRLFKSLPQTRRYYAAGVPGSFYGRLFPSTSIHFFHSTLALHWLSRVPKEVVDKNSPAWNKGRIHYSNSPDEVVRAYEAQHAEDMECFLNARAQEIADGGIMVLVIPGRPNTVPHSDSPGNVSLQLIGSCLMDMARKGVVSEDKVDTFNFPVYYMTPQELEAAVERNEYFSLKKLETVPHIPIPPTVSPIQLFVSHARAASEEVIKQQFGEEILDELFDSYLKKLEEQPSIIASATETAIIFLAVLKRKMILVN</sequence>
<keyword evidence="2" id="KW-0808">Transferase</keyword>
<accession>A0A498I270</accession>
<evidence type="ECO:0008006" key="7">
    <source>
        <dbReference type="Google" id="ProtNLM"/>
    </source>
</evidence>
<evidence type="ECO:0000256" key="1">
    <source>
        <dbReference type="ARBA" id="ARBA00022603"/>
    </source>
</evidence>
<keyword evidence="6" id="KW-1185">Reference proteome</keyword>
<dbReference type="SUPFAM" id="SSF53335">
    <property type="entry name" value="S-adenosyl-L-methionine-dependent methyltransferases"/>
    <property type="match status" value="2"/>
</dbReference>
<keyword evidence="4" id="KW-0460">Magnesium</keyword>
<dbReference type="Pfam" id="PF03492">
    <property type="entry name" value="Methyltransf_7"/>
    <property type="match status" value="2"/>
</dbReference>
<dbReference type="InterPro" id="IPR005299">
    <property type="entry name" value="MeTrfase_7"/>
</dbReference>
<evidence type="ECO:0000256" key="3">
    <source>
        <dbReference type="ARBA" id="ARBA00022723"/>
    </source>
</evidence>
<dbReference type="PANTHER" id="PTHR31009">
    <property type="entry name" value="S-ADENOSYL-L-METHIONINE:CARBOXYL METHYLTRANSFERASE FAMILY PROTEIN"/>
    <property type="match status" value="1"/>
</dbReference>
<evidence type="ECO:0000313" key="6">
    <source>
        <dbReference type="Proteomes" id="UP000290289"/>
    </source>
</evidence>
<dbReference type="Gene3D" id="3.40.50.150">
    <property type="entry name" value="Vaccinia Virus protein VP39"/>
    <property type="match status" value="2"/>
</dbReference>
<evidence type="ECO:0000313" key="5">
    <source>
        <dbReference type="EMBL" id="RXH77250.1"/>
    </source>
</evidence>